<feature type="compositionally biased region" description="Polar residues" evidence="1">
    <location>
        <begin position="20"/>
        <end position="29"/>
    </location>
</feature>
<evidence type="ECO:0000313" key="2">
    <source>
        <dbReference type="EMBL" id="KAF4455962.1"/>
    </source>
</evidence>
<dbReference type="PANTHER" id="PTHR38166">
    <property type="entry name" value="C2H2-TYPE DOMAIN-CONTAINING PROTEIN-RELATED"/>
    <property type="match status" value="1"/>
</dbReference>
<feature type="compositionally biased region" description="Basic and acidic residues" evidence="1">
    <location>
        <begin position="614"/>
        <end position="625"/>
    </location>
</feature>
<dbReference type="Proteomes" id="UP000605986">
    <property type="component" value="Unassembled WGS sequence"/>
</dbReference>
<dbReference type="EMBL" id="JAADJG010000074">
    <property type="protein sequence ID" value="KAF4455962.1"/>
    <property type="molecule type" value="Genomic_DNA"/>
</dbReference>
<accession>A0A8H4KRI5</accession>
<feature type="compositionally biased region" description="Low complexity" evidence="1">
    <location>
        <begin position="467"/>
        <end position="486"/>
    </location>
</feature>
<feature type="compositionally biased region" description="Low complexity" evidence="1">
    <location>
        <begin position="280"/>
        <end position="289"/>
    </location>
</feature>
<protein>
    <submittedName>
        <fullName evidence="2">Uncharacterized protein</fullName>
    </submittedName>
</protein>
<reference evidence="2" key="1">
    <citation type="submission" date="2020-01" db="EMBL/GenBank/DDBJ databases">
        <title>Identification and distribution of gene clusters putatively required for synthesis of sphingolipid metabolism inhibitors in phylogenetically diverse species of the filamentous fungus Fusarium.</title>
        <authorList>
            <person name="Kim H.-S."/>
            <person name="Busman M."/>
            <person name="Brown D.W."/>
            <person name="Divon H."/>
            <person name="Uhlig S."/>
            <person name="Proctor R.H."/>
        </authorList>
    </citation>
    <scope>NUCLEOTIDE SEQUENCE</scope>
    <source>
        <strain evidence="2">NRRL 53441</strain>
    </source>
</reference>
<dbReference type="PANTHER" id="PTHR38166:SF1">
    <property type="entry name" value="C2H2-TYPE DOMAIN-CONTAINING PROTEIN"/>
    <property type="match status" value="1"/>
</dbReference>
<feature type="region of interest" description="Disordered" evidence="1">
    <location>
        <begin position="313"/>
        <end position="332"/>
    </location>
</feature>
<feature type="compositionally biased region" description="Basic and acidic residues" evidence="1">
    <location>
        <begin position="313"/>
        <end position="322"/>
    </location>
</feature>
<proteinExistence type="predicted"/>
<dbReference type="AlphaFoldDB" id="A0A8H4KRI5"/>
<feature type="region of interest" description="Disordered" evidence="1">
    <location>
        <begin position="276"/>
        <end position="298"/>
    </location>
</feature>
<evidence type="ECO:0000256" key="1">
    <source>
        <dbReference type="SAM" id="MobiDB-lite"/>
    </source>
</evidence>
<feature type="region of interest" description="Disordered" evidence="1">
    <location>
        <begin position="433"/>
        <end position="518"/>
    </location>
</feature>
<evidence type="ECO:0000313" key="3">
    <source>
        <dbReference type="Proteomes" id="UP000605986"/>
    </source>
</evidence>
<feature type="region of interest" description="Disordered" evidence="1">
    <location>
        <begin position="120"/>
        <end position="146"/>
    </location>
</feature>
<feature type="compositionally biased region" description="Basic and acidic residues" evidence="1">
    <location>
        <begin position="439"/>
        <end position="453"/>
    </location>
</feature>
<gene>
    <name evidence="2" type="ORF">F53441_1829</name>
</gene>
<feature type="region of interest" description="Disordered" evidence="1">
    <location>
        <begin position="1"/>
        <end position="56"/>
    </location>
</feature>
<feature type="region of interest" description="Disordered" evidence="1">
    <location>
        <begin position="561"/>
        <end position="633"/>
    </location>
</feature>
<comment type="caution">
    <text evidence="2">The sequence shown here is derived from an EMBL/GenBank/DDBJ whole genome shotgun (WGS) entry which is preliminary data.</text>
</comment>
<dbReference type="OrthoDB" id="4161727at2759"/>
<feature type="compositionally biased region" description="Low complexity" evidence="1">
    <location>
        <begin position="1"/>
        <end position="14"/>
    </location>
</feature>
<name>A0A8H4KRI5_9HYPO</name>
<feature type="compositionally biased region" description="Basic and acidic residues" evidence="1">
    <location>
        <begin position="125"/>
        <end position="136"/>
    </location>
</feature>
<keyword evidence="3" id="KW-1185">Reference proteome</keyword>
<organism evidence="2 3">
    <name type="scientific">Fusarium austroafricanum</name>
    <dbReference type="NCBI Taxonomy" id="2364996"/>
    <lineage>
        <taxon>Eukaryota</taxon>
        <taxon>Fungi</taxon>
        <taxon>Dikarya</taxon>
        <taxon>Ascomycota</taxon>
        <taxon>Pezizomycotina</taxon>
        <taxon>Sordariomycetes</taxon>
        <taxon>Hypocreomycetidae</taxon>
        <taxon>Hypocreales</taxon>
        <taxon>Nectriaceae</taxon>
        <taxon>Fusarium</taxon>
        <taxon>Fusarium concolor species complex</taxon>
    </lineage>
</organism>
<sequence length="914" mass="101077">MSSSKPPAANVAPRNRPEKSQQTTQQPQSLRERLKHKGRHYLNKAPGLLPSYTKARPSSRLMSNALKGKMAVFWKEGNSSPTADNTLDRLRNNRSMDSHAHNVVQGPTGLHEHPVDQAVSPSDVFDLKPTTDRTDAEAPTARPESHHRWLKGYTGAKRKRVVSTPILPLNLSELTGVGSQYDVANRPASALMLGLHDTDLKDKDDVIRSRSLSQPVASSYDATIPEYGQSFSFTKYNPSELDLLRRLSEDTFQASTSAGDSTFSFTRPSSTISAASTWDSSIGRTSSTPSRRRSLFRKTLSSSSSLSIYRESLRNNRDHDKTPIPPIPYLDPQTKERLSASANVPVYQQLMAASEPTDFIAPWVPGQDNSLTVSDQVALAGWVAQQRRFNKGLLLSSPFNTPKVQSPLVSGQLEIAENPDEELSTIDERLSDAGLSNESMRRLSMDDPVDRRHPFNPRSHSTKGMISPTAATTETTTGVRSTTVSSKDVMEHENTPGTSLAETDISETDESMSDVSRQTDESFEDAFLATSLDPALLASVTALKDRVTVLVLQRVTDWVKTCSPGHSQKTGASGSPQHDGRNDTPSGNNGNSKKRGHDDSDNEGDGTNAGGRGNGDDHEKRRKTESPSSISVPNLACPFVKEYPGQKWPRCQKGWPSVHRIKCTEKELDVHLRQEPACEVVDPPREMPGIDNETKERLRSRRGIQNISEEEKWKHMYKILFPEAQDIPSPYCDLQILEAPMTAEVRSQYRSFLRQEIPVRVIRDINANVRNMPGFQFNSEVSERPLFEMVSSAVWNAFDEVLPSLLPQTERTDISTGDTMVTEVLAESPDQMIPVPSLIVQGDPGLLNLSQELPGIASHGAQPFNNIDVEDPIAALDLWNPGNMPDGNLDFQELGEFDSGLDPFPYNSSFNLYD</sequence>
<feature type="compositionally biased region" description="Polar residues" evidence="1">
    <location>
        <begin position="564"/>
        <end position="576"/>
    </location>
</feature>
<feature type="compositionally biased region" description="Basic residues" evidence="1">
    <location>
        <begin position="33"/>
        <end position="42"/>
    </location>
</feature>